<keyword evidence="3" id="KW-1185">Reference proteome</keyword>
<keyword evidence="1" id="KW-1133">Transmembrane helix</keyword>
<accession>A0A067T3R8</accession>
<feature type="transmembrane region" description="Helical" evidence="1">
    <location>
        <begin position="37"/>
        <end position="60"/>
    </location>
</feature>
<proteinExistence type="predicted"/>
<protein>
    <submittedName>
        <fullName evidence="2">Uncharacterized protein</fullName>
    </submittedName>
</protein>
<sequence>MILRCDGGDVVELEVRNSATYTLPPSPFLYQVAFSTFVFISDLSLALFSHCLDLFLVVYLGLWDVGIHRRFPSSSSSLNWFQTLTNAVALLFYGMCLIL</sequence>
<keyword evidence="1" id="KW-0472">Membrane</keyword>
<dbReference type="AlphaFoldDB" id="A0A067T3R8"/>
<reference evidence="3" key="1">
    <citation type="journal article" date="2014" name="Proc. Natl. Acad. Sci. U.S.A.">
        <title>Extensive sampling of basidiomycete genomes demonstrates inadequacy of the white-rot/brown-rot paradigm for wood decay fungi.</title>
        <authorList>
            <person name="Riley R."/>
            <person name="Salamov A.A."/>
            <person name="Brown D.W."/>
            <person name="Nagy L.G."/>
            <person name="Floudas D."/>
            <person name="Held B.W."/>
            <person name="Levasseur A."/>
            <person name="Lombard V."/>
            <person name="Morin E."/>
            <person name="Otillar R."/>
            <person name="Lindquist E.A."/>
            <person name="Sun H."/>
            <person name="LaButti K.M."/>
            <person name="Schmutz J."/>
            <person name="Jabbour D."/>
            <person name="Luo H."/>
            <person name="Baker S.E."/>
            <person name="Pisabarro A.G."/>
            <person name="Walton J.D."/>
            <person name="Blanchette R.A."/>
            <person name="Henrissat B."/>
            <person name="Martin F."/>
            <person name="Cullen D."/>
            <person name="Hibbett D.S."/>
            <person name="Grigoriev I.V."/>
        </authorList>
    </citation>
    <scope>NUCLEOTIDE SEQUENCE [LARGE SCALE GENOMIC DNA]</scope>
    <source>
        <strain evidence="3">CBS 339.88</strain>
    </source>
</reference>
<gene>
    <name evidence="2" type="ORF">GALMADRAFT_414320</name>
</gene>
<dbReference type="EMBL" id="KL142376">
    <property type="protein sequence ID" value="KDR77830.1"/>
    <property type="molecule type" value="Genomic_DNA"/>
</dbReference>
<dbReference type="HOGENOM" id="CLU_150156_0_0_1"/>
<dbReference type="Proteomes" id="UP000027222">
    <property type="component" value="Unassembled WGS sequence"/>
</dbReference>
<evidence type="ECO:0000313" key="3">
    <source>
        <dbReference type="Proteomes" id="UP000027222"/>
    </source>
</evidence>
<feature type="transmembrane region" description="Helical" evidence="1">
    <location>
        <begin position="80"/>
        <end position="98"/>
    </location>
</feature>
<name>A0A067T3R8_GALM3</name>
<keyword evidence="1" id="KW-0812">Transmembrane</keyword>
<organism evidence="2 3">
    <name type="scientific">Galerina marginata (strain CBS 339.88)</name>
    <dbReference type="NCBI Taxonomy" id="685588"/>
    <lineage>
        <taxon>Eukaryota</taxon>
        <taxon>Fungi</taxon>
        <taxon>Dikarya</taxon>
        <taxon>Basidiomycota</taxon>
        <taxon>Agaricomycotina</taxon>
        <taxon>Agaricomycetes</taxon>
        <taxon>Agaricomycetidae</taxon>
        <taxon>Agaricales</taxon>
        <taxon>Agaricineae</taxon>
        <taxon>Strophariaceae</taxon>
        <taxon>Galerina</taxon>
    </lineage>
</organism>
<evidence type="ECO:0000313" key="2">
    <source>
        <dbReference type="EMBL" id="KDR77830.1"/>
    </source>
</evidence>
<evidence type="ECO:0000256" key="1">
    <source>
        <dbReference type="SAM" id="Phobius"/>
    </source>
</evidence>